<feature type="region of interest" description="Disordered" evidence="1">
    <location>
        <begin position="132"/>
        <end position="151"/>
    </location>
</feature>
<dbReference type="SMART" id="SM00530">
    <property type="entry name" value="HTH_XRE"/>
    <property type="match status" value="1"/>
</dbReference>
<sequence length="151" mass="16918">MSEQERMTYANMLKEARVKARLTQAEVAEQAGIALNTYSTMENGNRIPQAEKLWAAMLVLDLQPQDAEPEWLREWWAILKPLIMELPQATRGITMGRIVNILADAIRDGEPVGLKVVPKASYSEEDLEAMGIAAKRAPEDPDEELDGNTRI</sequence>
<keyword evidence="4" id="KW-1185">Reference proteome</keyword>
<dbReference type="Proteomes" id="UP000470875">
    <property type="component" value="Unassembled WGS sequence"/>
</dbReference>
<protein>
    <submittedName>
        <fullName evidence="3">Helix-turn-helix transcriptional regulator</fullName>
    </submittedName>
</protein>
<evidence type="ECO:0000256" key="1">
    <source>
        <dbReference type="SAM" id="MobiDB-lite"/>
    </source>
</evidence>
<accession>A0A6N7W7X4</accession>
<organism evidence="3 4">
    <name type="scientific">Scrofimicrobium canadense</name>
    <dbReference type="NCBI Taxonomy" id="2652290"/>
    <lineage>
        <taxon>Bacteria</taxon>
        <taxon>Bacillati</taxon>
        <taxon>Actinomycetota</taxon>
        <taxon>Actinomycetes</taxon>
        <taxon>Actinomycetales</taxon>
        <taxon>Actinomycetaceae</taxon>
        <taxon>Scrofimicrobium</taxon>
    </lineage>
</organism>
<comment type="caution">
    <text evidence="3">The sequence shown here is derived from an EMBL/GenBank/DDBJ whole genome shotgun (WGS) entry which is preliminary data.</text>
</comment>
<dbReference type="InterPro" id="IPR010982">
    <property type="entry name" value="Lambda_DNA-bd_dom_sf"/>
</dbReference>
<dbReference type="Pfam" id="PF01381">
    <property type="entry name" value="HTH_3"/>
    <property type="match status" value="1"/>
</dbReference>
<proteinExistence type="predicted"/>
<dbReference type="CDD" id="cd00093">
    <property type="entry name" value="HTH_XRE"/>
    <property type="match status" value="1"/>
</dbReference>
<dbReference type="EMBL" id="VULO01000007">
    <property type="protein sequence ID" value="MSS84532.1"/>
    <property type="molecule type" value="Genomic_DNA"/>
</dbReference>
<gene>
    <name evidence="3" type="ORF">FYJ24_07085</name>
</gene>
<evidence type="ECO:0000313" key="3">
    <source>
        <dbReference type="EMBL" id="MSS84532.1"/>
    </source>
</evidence>
<dbReference type="SUPFAM" id="SSF47413">
    <property type="entry name" value="lambda repressor-like DNA-binding domains"/>
    <property type="match status" value="1"/>
</dbReference>
<dbReference type="AlphaFoldDB" id="A0A6N7W7X4"/>
<dbReference type="PROSITE" id="PS50943">
    <property type="entry name" value="HTH_CROC1"/>
    <property type="match status" value="1"/>
</dbReference>
<dbReference type="Gene3D" id="1.10.260.40">
    <property type="entry name" value="lambda repressor-like DNA-binding domains"/>
    <property type="match status" value="1"/>
</dbReference>
<dbReference type="InterPro" id="IPR001387">
    <property type="entry name" value="Cro/C1-type_HTH"/>
</dbReference>
<name>A0A6N7W7X4_9ACTO</name>
<feature type="domain" description="HTH cro/C1-type" evidence="2">
    <location>
        <begin position="13"/>
        <end position="67"/>
    </location>
</feature>
<dbReference type="GO" id="GO:0003677">
    <property type="term" value="F:DNA binding"/>
    <property type="evidence" value="ECO:0007669"/>
    <property type="project" value="InterPro"/>
</dbReference>
<feature type="compositionally biased region" description="Acidic residues" evidence="1">
    <location>
        <begin position="140"/>
        <end position="151"/>
    </location>
</feature>
<evidence type="ECO:0000313" key="4">
    <source>
        <dbReference type="Proteomes" id="UP000470875"/>
    </source>
</evidence>
<reference evidence="3 4" key="1">
    <citation type="submission" date="2019-08" db="EMBL/GenBank/DDBJ databases">
        <title>In-depth cultivation of the pig gut microbiome towards novel bacterial diversity and tailored functional studies.</title>
        <authorList>
            <person name="Wylensek D."/>
            <person name="Hitch T.C.A."/>
            <person name="Clavel T."/>
        </authorList>
    </citation>
    <scope>NUCLEOTIDE SEQUENCE [LARGE SCALE GENOMIC DNA]</scope>
    <source>
        <strain evidence="3 4">WB03_NA08</strain>
    </source>
</reference>
<evidence type="ECO:0000259" key="2">
    <source>
        <dbReference type="PROSITE" id="PS50943"/>
    </source>
</evidence>